<proteinExistence type="predicted"/>
<sequence>MRMAEFDRLMEGEFGADRSSWVLDTHYLSRFGGYPKEIIERGADLRDVWLALCDDFDVPEDRRLGEDL</sequence>
<dbReference type="EMBL" id="JRVJ01000001">
    <property type="protein sequence ID" value="KGM19412.1"/>
    <property type="molecule type" value="Genomic_DNA"/>
</dbReference>
<keyword evidence="2" id="KW-1185">Reference proteome</keyword>
<dbReference type="Pfam" id="PF11248">
    <property type="entry name" value="DUF3046"/>
    <property type="match status" value="1"/>
</dbReference>
<accession>A0A0A2DNQ6</accession>
<evidence type="ECO:0008006" key="3">
    <source>
        <dbReference type="Google" id="ProtNLM"/>
    </source>
</evidence>
<protein>
    <recommendedName>
        <fullName evidence="3">DUF3046 domain-containing protein</fullName>
    </recommendedName>
</protein>
<gene>
    <name evidence="1" type="ORF">MA47_00710</name>
</gene>
<dbReference type="Proteomes" id="UP000030145">
    <property type="component" value="Unassembled WGS sequence"/>
</dbReference>
<reference evidence="1 2" key="1">
    <citation type="submission" date="2014-10" db="EMBL/GenBank/DDBJ databases">
        <title>Whole Genome sequence of Corynebacterium auriscanis strain CIP 106629.</title>
        <authorList>
            <person name="Hassan S.S."/>
            <person name="Jamal S.B."/>
            <person name="Tiwari S."/>
            <person name="Oliveira L.D.C."/>
            <person name="Souza F."/>
            <person name="Mariano D.C."/>
            <person name="Almeida S."/>
            <person name="Dorella F."/>
            <person name="Pereira F."/>
            <person name="Carvalho A."/>
            <person name="Leal C.A."/>
            <person name="Soares S.D.C."/>
            <person name="Figueiredo H.C."/>
            <person name="Silva A."/>
            <person name="Azevedo V.A."/>
        </authorList>
    </citation>
    <scope>NUCLEOTIDE SEQUENCE [LARGE SCALE GENOMIC DNA]</scope>
    <source>
        <strain evidence="1 2">CIP 106629</strain>
    </source>
</reference>
<dbReference type="GeneID" id="300552934"/>
<dbReference type="RefSeq" id="WP_035112876.1">
    <property type="nucleotide sequence ID" value="NZ_CP047046.1"/>
</dbReference>
<comment type="caution">
    <text evidence="1">The sequence shown here is derived from an EMBL/GenBank/DDBJ whole genome shotgun (WGS) entry which is preliminary data.</text>
</comment>
<dbReference type="AlphaFoldDB" id="A0A0A2DNQ6"/>
<evidence type="ECO:0000313" key="2">
    <source>
        <dbReference type="Proteomes" id="UP000030145"/>
    </source>
</evidence>
<dbReference type="InterPro" id="IPR021408">
    <property type="entry name" value="DUF3046"/>
</dbReference>
<evidence type="ECO:0000313" key="1">
    <source>
        <dbReference type="EMBL" id="KGM19412.1"/>
    </source>
</evidence>
<organism evidence="1 2">
    <name type="scientific">Corynebacterium auriscanis</name>
    <dbReference type="NCBI Taxonomy" id="99807"/>
    <lineage>
        <taxon>Bacteria</taxon>
        <taxon>Bacillati</taxon>
        <taxon>Actinomycetota</taxon>
        <taxon>Actinomycetes</taxon>
        <taxon>Mycobacteriales</taxon>
        <taxon>Corynebacteriaceae</taxon>
        <taxon>Corynebacterium</taxon>
    </lineage>
</organism>
<name>A0A0A2DNQ6_9CORY</name>